<evidence type="ECO:0000313" key="2">
    <source>
        <dbReference type="EMBL" id="RXJ52487.1"/>
    </source>
</evidence>
<keyword evidence="1" id="KW-1133">Transmembrane helix</keyword>
<sequence length="435" mass="48669">MKKLIQELQRRNVIKSALAYLVFAWLITQVMAIIIPAFDLHTALLKTAIVVLSIGFPLWLIFSWVYEITPDGIKKTVDVDPEVSIAPQTSNRLNYVIIAGLVIVIGLLIKSNLVPSASAENEPKAAAIEVEVDKSIAVLAFADMSPEKDQEYFSDGISEEILNLLVKIPNLKVISRTSSFSYKGKDVKIKKIGEELHVNHVLEGSIRKSGNTFRITAQLIDVTTGAHIWSETYDRQMEDIFKIQDEIATKVTEQLKVSIIGTSLTSKKVDTEAYNLLLKARKLSDQNSSESYKNAMKLVEESIAIDSTYAPSWAELSSLFYTSGFYLVTMSMDEAMRNGKLAAQKAIDLDPNYVEGYLNLSRFEMASWDSKSASLLIEKAKKLEPNNISVIYAQSDVALSIGKVDSAIALTLKMKDINPLFEINWYMGYYYWMKG</sequence>
<dbReference type="InterPro" id="IPR011990">
    <property type="entry name" value="TPR-like_helical_dom_sf"/>
</dbReference>
<dbReference type="OrthoDB" id="9779074at2"/>
<accession>A0A4Q0XLG7</accession>
<organism evidence="2 3">
    <name type="scientific">Gelidibacter gilvus</name>
    <dbReference type="NCBI Taxonomy" id="59602"/>
    <lineage>
        <taxon>Bacteria</taxon>
        <taxon>Pseudomonadati</taxon>
        <taxon>Bacteroidota</taxon>
        <taxon>Flavobacteriia</taxon>
        <taxon>Flavobacteriales</taxon>
        <taxon>Flavobacteriaceae</taxon>
        <taxon>Gelidibacter</taxon>
    </lineage>
</organism>
<keyword evidence="3" id="KW-1185">Reference proteome</keyword>
<reference evidence="2 3" key="1">
    <citation type="submission" date="2019-01" db="EMBL/GenBank/DDBJ databases">
        <title>Genome sequence of the Antarctic species Gelidibacter gilvus ACAM 158(T).</title>
        <authorList>
            <person name="Bowman J.P."/>
        </authorList>
    </citation>
    <scope>NUCLEOTIDE SEQUENCE [LARGE SCALE GENOMIC DNA]</scope>
    <source>
        <strain evidence="2 3">IC158</strain>
    </source>
</reference>
<dbReference type="Gene3D" id="3.40.50.10070">
    <property type="entry name" value="TolB, N-terminal domain"/>
    <property type="match status" value="1"/>
</dbReference>
<proteinExistence type="predicted"/>
<protein>
    <submittedName>
        <fullName evidence="2">Uncharacterized protein</fullName>
    </submittedName>
</protein>
<dbReference type="Proteomes" id="UP000289792">
    <property type="component" value="Unassembled WGS sequence"/>
</dbReference>
<dbReference type="RefSeq" id="WP_129015621.1">
    <property type="nucleotide sequence ID" value="NZ_SDDZ01000001.1"/>
</dbReference>
<feature type="transmembrane region" description="Helical" evidence="1">
    <location>
        <begin position="12"/>
        <end position="38"/>
    </location>
</feature>
<dbReference type="AlphaFoldDB" id="A0A4Q0XLG7"/>
<dbReference type="EMBL" id="SDDZ01000001">
    <property type="protein sequence ID" value="RXJ52487.1"/>
    <property type="molecule type" value="Genomic_DNA"/>
</dbReference>
<keyword evidence="1" id="KW-0472">Membrane</keyword>
<name>A0A4Q0XLG7_9FLAO</name>
<dbReference type="SUPFAM" id="SSF48452">
    <property type="entry name" value="TPR-like"/>
    <property type="match status" value="1"/>
</dbReference>
<evidence type="ECO:0000256" key="1">
    <source>
        <dbReference type="SAM" id="Phobius"/>
    </source>
</evidence>
<gene>
    <name evidence="2" type="ORF">ESZ48_01970</name>
</gene>
<keyword evidence="1" id="KW-0812">Transmembrane</keyword>
<evidence type="ECO:0000313" key="3">
    <source>
        <dbReference type="Proteomes" id="UP000289792"/>
    </source>
</evidence>
<feature type="transmembrane region" description="Helical" evidence="1">
    <location>
        <begin position="44"/>
        <end position="66"/>
    </location>
</feature>
<feature type="transmembrane region" description="Helical" evidence="1">
    <location>
        <begin position="93"/>
        <end position="109"/>
    </location>
</feature>
<comment type="caution">
    <text evidence="2">The sequence shown here is derived from an EMBL/GenBank/DDBJ whole genome shotgun (WGS) entry which is preliminary data.</text>
</comment>
<dbReference type="Gene3D" id="1.25.40.10">
    <property type="entry name" value="Tetratricopeptide repeat domain"/>
    <property type="match status" value="1"/>
</dbReference>